<dbReference type="EMBL" id="QGDO01000002">
    <property type="protein sequence ID" value="PWJ43104.1"/>
    <property type="molecule type" value="Genomic_DNA"/>
</dbReference>
<keyword evidence="1" id="KW-0472">Membrane</keyword>
<evidence type="ECO:0000313" key="2">
    <source>
        <dbReference type="EMBL" id="PWJ43104.1"/>
    </source>
</evidence>
<protein>
    <recommendedName>
        <fullName evidence="4">PH (Pleckstrin Homology) domain-containing protein</fullName>
    </recommendedName>
</protein>
<keyword evidence="1" id="KW-1133">Transmembrane helix</keyword>
<keyword evidence="3" id="KW-1185">Reference proteome</keyword>
<proteinExistence type="predicted"/>
<dbReference type="OrthoDB" id="1496161at2"/>
<keyword evidence="1" id="KW-0812">Transmembrane</keyword>
<name>A0A315ZEE6_SEDFL</name>
<evidence type="ECO:0008006" key="4">
    <source>
        <dbReference type="Google" id="ProtNLM"/>
    </source>
</evidence>
<sequence>MIRSKKNLFPFLLLFFTLPIALLLSTKLFIDSVQVLKSGFAFQEVCMIIFSLLISYTFLRYFIILNTKIKIDQEAILFKSFTRHRVYKLEEIDFCIVTEEYARYHVAYETIYLVKDNLIVERISSFDYKNYDQIKDTLAMIPQEYLYINSLKQAVIIVGIRVKAK</sequence>
<dbReference type="AlphaFoldDB" id="A0A315ZEE6"/>
<gene>
    <name evidence="2" type="ORF">BC781_102652</name>
</gene>
<organism evidence="2 3">
    <name type="scientific">Sediminitomix flava</name>
    <dbReference type="NCBI Taxonomy" id="379075"/>
    <lineage>
        <taxon>Bacteria</taxon>
        <taxon>Pseudomonadati</taxon>
        <taxon>Bacteroidota</taxon>
        <taxon>Cytophagia</taxon>
        <taxon>Cytophagales</taxon>
        <taxon>Flammeovirgaceae</taxon>
        <taxon>Sediminitomix</taxon>
    </lineage>
</organism>
<evidence type="ECO:0000256" key="1">
    <source>
        <dbReference type="SAM" id="Phobius"/>
    </source>
</evidence>
<dbReference type="RefSeq" id="WP_146201669.1">
    <property type="nucleotide sequence ID" value="NZ_QGDO01000002.1"/>
</dbReference>
<comment type="caution">
    <text evidence="2">The sequence shown here is derived from an EMBL/GenBank/DDBJ whole genome shotgun (WGS) entry which is preliminary data.</text>
</comment>
<evidence type="ECO:0000313" key="3">
    <source>
        <dbReference type="Proteomes" id="UP000245535"/>
    </source>
</evidence>
<dbReference type="Proteomes" id="UP000245535">
    <property type="component" value="Unassembled WGS sequence"/>
</dbReference>
<reference evidence="2 3" key="1">
    <citation type="submission" date="2018-03" db="EMBL/GenBank/DDBJ databases">
        <title>Genomic Encyclopedia of Archaeal and Bacterial Type Strains, Phase II (KMG-II): from individual species to whole genera.</title>
        <authorList>
            <person name="Goeker M."/>
        </authorList>
    </citation>
    <scope>NUCLEOTIDE SEQUENCE [LARGE SCALE GENOMIC DNA]</scope>
    <source>
        <strain evidence="2 3">DSM 28229</strain>
    </source>
</reference>
<feature type="transmembrane region" description="Helical" evidence="1">
    <location>
        <begin position="41"/>
        <end position="63"/>
    </location>
</feature>
<accession>A0A315ZEE6</accession>